<dbReference type="EMBL" id="JAJMLW010000001">
    <property type="protein sequence ID" value="MCI2241109.1"/>
    <property type="molecule type" value="Genomic_DNA"/>
</dbReference>
<comment type="caution">
    <text evidence="1">The sequence shown here is derived from an EMBL/GenBank/DDBJ whole genome shotgun (WGS) entry which is preliminary data.</text>
</comment>
<gene>
    <name evidence="1" type="ORF">LPT13_01925</name>
</gene>
<proteinExistence type="predicted"/>
<organism evidence="1 2">
    <name type="scientific">Adlercreutzia faecimuris</name>
    <dbReference type="NCBI Taxonomy" id="2897341"/>
    <lineage>
        <taxon>Bacteria</taxon>
        <taxon>Bacillati</taxon>
        <taxon>Actinomycetota</taxon>
        <taxon>Coriobacteriia</taxon>
        <taxon>Eggerthellales</taxon>
        <taxon>Eggerthellaceae</taxon>
        <taxon>Adlercreutzia</taxon>
    </lineage>
</organism>
<reference evidence="1" key="1">
    <citation type="submission" date="2021-11" db="EMBL/GenBank/DDBJ databases">
        <title>A Novel Adlercreutzia Species, isolated from a Allomyrina dichotoma larva feces.</title>
        <authorList>
            <person name="Suh M.K."/>
        </authorList>
    </citation>
    <scope>NUCLEOTIDE SEQUENCE</scope>
    <source>
        <strain evidence="1">JBNU-10</strain>
    </source>
</reference>
<dbReference type="RefSeq" id="WP_242162940.1">
    <property type="nucleotide sequence ID" value="NZ_JAJMLW010000001.1"/>
</dbReference>
<protein>
    <submittedName>
        <fullName evidence="1">ABC transporter</fullName>
    </submittedName>
</protein>
<dbReference type="Proteomes" id="UP001430755">
    <property type="component" value="Unassembled WGS sequence"/>
</dbReference>
<evidence type="ECO:0000313" key="2">
    <source>
        <dbReference type="Proteomes" id="UP001430755"/>
    </source>
</evidence>
<evidence type="ECO:0000313" key="1">
    <source>
        <dbReference type="EMBL" id="MCI2241109.1"/>
    </source>
</evidence>
<name>A0ABS9WE08_9ACTN</name>
<accession>A0ABS9WE08</accession>
<keyword evidence="2" id="KW-1185">Reference proteome</keyword>
<sequence>MGELSIFCDESGMQEGSSRFYLVTLVFHNQADDLEAALDSYRLSLARRGLPDIPFHATPLKRGHDAYREMDLEARKRMFVSFGVFVQRLPVRYATFSYKSREFGNADRLRALLKRDLVLFLSDHLEYFQSFETVKVYYDNGQPAVAAALRDAIGFMLAKDAYVYRDANYRAFCLAQVADYLCDVELSALKYESHTDTATDVRFFGGIGAFKRNYLKQARRKRL</sequence>